<reference evidence="2" key="1">
    <citation type="submission" date="2018-05" db="EMBL/GenBank/DDBJ databases">
        <authorList>
            <person name="Lanie J.A."/>
            <person name="Ng W.-L."/>
            <person name="Kazmierczak K.M."/>
            <person name="Andrzejewski T.M."/>
            <person name="Davidsen T.M."/>
            <person name="Wayne K.J."/>
            <person name="Tettelin H."/>
            <person name="Glass J.I."/>
            <person name="Rusch D."/>
            <person name="Podicherti R."/>
            <person name="Tsui H.-C.T."/>
            <person name="Winkler M.E."/>
        </authorList>
    </citation>
    <scope>NUCLEOTIDE SEQUENCE</scope>
</reference>
<keyword evidence="1" id="KW-0812">Transmembrane</keyword>
<keyword evidence="1" id="KW-1133">Transmembrane helix</keyword>
<keyword evidence="1" id="KW-0472">Membrane</keyword>
<sequence>MFEKFEILIIIIILLLAFYFVISWGAGKGKSLASSAKIARYLFGVRILILIIALVSLILWLLL</sequence>
<dbReference type="EMBL" id="UINC01116061">
    <property type="protein sequence ID" value="SVC87543.1"/>
    <property type="molecule type" value="Genomic_DNA"/>
</dbReference>
<feature type="transmembrane region" description="Helical" evidence="1">
    <location>
        <begin position="7"/>
        <end position="26"/>
    </location>
</feature>
<dbReference type="AlphaFoldDB" id="A0A382QPX7"/>
<evidence type="ECO:0000256" key="1">
    <source>
        <dbReference type="SAM" id="Phobius"/>
    </source>
</evidence>
<accession>A0A382QPX7</accession>
<name>A0A382QPX7_9ZZZZ</name>
<proteinExistence type="predicted"/>
<organism evidence="2">
    <name type="scientific">marine metagenome</name>
    <dbReference type="NCBI Taxonomy" id="408172"/>
    <lineage>
        <taxon>unclassified sequences</taxon>
        <taxon>metagenomes</taxon>
        <taxon>ecological metagenomes</taxon>
    </lineage>
</organism>
<feature type="transmembrane region" description="Helical" evidence="1">
    <location>
        <begin position="38"/>
        <end position="62"/>
    </location>
</feature>
<gene>
    <name evidence="2" type="ORF">METZ01_LOCUS340397</name>
</gene>
<evidence type="ECO:0000313" key="2">
    <source>
        <dbReference type="EMBL" id="SVC87543.1"/>
    </source>
</evidence>
<protein>
    <submittedName>
        <fullName evidence="2">Uncharacterized protein</fullName>
    </submittedName>
</protein>